<gene>
    <name evidence="1" type="ORF">KTN4_303</name>
</gene>
<protein>
    <submittedName>
        <fullName evidence="1">Uncharacterized protein</fullName>
    </submittedName>
</protein>
<reference evidence="1 2" key="1">
    <citation type="journal article" date="2016" name="Sci. Rep.">
        <title>A proposed integrated approach for the preclinical evaluation of phage therapy in Pseudomonas infections.</title>
        <authorList>
            <person name="Danis-Wlodarczyk K."/>
            <person name="Vandenheuvel D."/>
            <person name="Jang H.B."/>
            <person name="Briers Y."/>
            <person name="Olszak T."/>
            <person name="Arabski M."/>
            <person name="Wasik S."/>
            <person name="Drabik M."/>
            <person name="Higgins G."/>
            <person name="Tyrrell J."/>
            <person name="Harvey B.J."/>
            <person name="Noben J.P."/>
            <person name="Lavigne R."/>
            <person name="Drulis-Kawa Z."/>
        </authorList>
    </citation>
    <scope>NUCLEOTIDE SEQUENCE [LARGE SCALE GENOMIC DNA]</scope>
</reference>
<dbReference type="Proteomes" id="UP000224336">
    <property type="component" value="Segment"/>
</dbReference>
<evidence type="ECO:0000313" key="2">
    <source>
        <dbReference type="Proteomes" id="UP000224336"/>
    </source>
</evidence>
<evidence type="ECO:0000313" key="1">
    <source>
        <dbReference type="EMBL" id="ANM45061.1"/>
    </source>
</evidence>
<organism evidence="1 2">
    <name type="scientific">Pseudomonas phage KTN4</name>
    <dbReference type="NCBI Taxonomy" id="1862701"/>
    <lineage>
        <taxon>Viruses</taxon>
        <taxon>Duplodnaviria</taxon>
        <taxon>Heunggongvirae</taxon>
        <taxon>Uroviricota</taxon>
        <taxon>Caudoviricetes</taxon>
        <taxon>Chimalliviridae</taxon>
        <taxon>Phikzvirus</taxon>
        <taxon>Phikzvirus phiKZ</taxon>
    </lineage>
</organism>
<proteinExistence type="predicted"/>
<dbReference type="EMBL" id="KU521356">
    <property type="protein sequence ID" value="ANM45061.1"/>
    <property type="molecule type" value="Genomic_DNA"/>
</dbReference>
<sequence>MKRNFEDDHVVMAVEVYEKLKEAAAYSLHSSEISKIERHMRKFNRVQRDKHIENMHMEMLEKREAIRKAKSFFSQNAGKIGCVVDRLVKVCEVYKMDKSMVVVEFLQHKSKIKVPVNPEKITILTIK</sequence>
<name>A0A192Y7W0_9CAUD</name>
<accession>A0A192Y7W0</accession>